<sequence>MTSERSPTEVIELLSEKGLAEPVGLSFVDAFTKTTGLTTTQRSDTVHANCADLNSLSIAITKLQERTG</sequence>
<accession>X1N2P5</accession>
<dbReference type="AlphaFoldDB" id="X1N2P5"/>
<comment type="caution">
    <text evidence="1">The sequence shown here is derived from an EMBL/GenBank/DDBJ whole genome shotgun (WGS) entry which is preliminary data.</text>
</comment>
<reference evidence="1" key="1">
    <citation type="journal article" date="2014" name="Front. Microbiol.">
        <title>High frequency of phylogenetically diverse reductive dehalogenase-homologous genes in deep subseafloor sedimentary metagenomes.</title>
        <authorList>
            <person name="Kawai M."/>
            <person name="Futagami T."/>
            <person name="Toyoda A."/>
            <person name="Takaki Y."/>
            <person name="Nishi S."/>
            <person name="Hori S."/>
            <person name="Arai W."/>
            <person name="Tsubouchi T."/>
            <person name="Morono Y."/>
            <person name="Uchiyama I."/>
            <person name="Ito T."/>
            <person name="Fujiyama A."/>
            <person name="Inagaki F."/>
            <person name="Takami H."/>
        </authorList>
    </citation>
    <scope>NUCLEOTIDE SEQUENCE</scope>
    <source>
        <strain evidence="1">Expedition CK06-06</strain>
    </source>
</reference>
<dbReference type="EMBL" id="BARV01024892">
    <property type="protein sequence ID" value="GAI38297.1"/>
    <property type="molecule type" value="Genomic_DNA"/>
</dbReference>
<organism evidence="1">
    <name type="scientific">marine sediment metagenome</name>
    <dbReference type="NCBI Taxonomy" id="412755"/>
    <lineage>
        <taxon>unclassified sequences</taxon>
        <taxon>metagenomes</taxon>
        <taxon>ecological metagenomes</taxon>
    </lineage>
</organism>
<proteinExistence type="predicted"/>
<name>X1N2P5_9ZZZZ</name>
<gene>
    <name evidence="1" type="ORF">S06H3_40534</name>
</gene>
<feature type="non-terminal residue" evidence="1">
    <location>
        <position position="68"/>
    </location>
</feature>
<protein>
    <submittedName>
        <fullName evidence="1">Uncharacterized protein</fullName>
    </submittedName>
</protein>
<evidence type="ECO:0000313" key="1">
    <source>
        <dbReference type="EMBL" id="GAI38297.1"/>
    </source>
</evidence>